<gene>
    <name evidence="4" type="ORF">AFUS01_LOCUS43998</name>
</gene>
<keyword evidence="5" id="KW-1185">Reference proteome</keyword>
<accession>A0A8J2Q5D7</accession>
<dbReference type="Proteomes" id="UP000708208">
    <property type="component" value="Unassembled WGS sequence"/>
</dbReference>
<dbReference type="InterPro" id="IPR032801">
    <property type="entry name" value="PXL2A/B/C"/>
</dbReference>
<evidence type="ECO:0000256" key="3">
    <source>
        <dbReference type="ARBA" id="ARBA00023002"/>
    </source>
</evidence>
<dbReference type="AlphaFoldDB" id="A0A8J2Q5D7"/>
<name>A0A8J2Q5D7_9HEXA</name>
<dbReference type="Pfam" id="PF13911">
    <property type="entry name" value="AhpC-TSA_2"/>
    <property type="match status" value="1"/>
</dbReference>
<evidence type="ECO:0000256" key="1">
    <source>
        <dbReference type="ARBA" id="ARBA00004496"/>
    </source>
</evidence>
<organism evidence="4 5">
    <name type="scientific">Allacma fusca</name>
    <dbReference type="NCBI Taxonomy" id="39272"/>
    <lineage>
        <taxon>Eukaryota</taxon>
        <taxon>Metazoa</taxon>
        <taxon>Ecdysozoa</taxon>
        <taxon>Arthropoda</taxon>
        <taxon>Hexapoda</taxon>
        <taxon>Collembola</taxon>
        <taxon>Symphypleona</taxon>
        <taxon>Sminthuridae</taxon>
        <taxon>Allacma</taxon>
    </lineage>
</organism>
<evidence type="ECO:0000313" key="4">
    <source>
        <dbReference type="EMBL" id="CAG7834496.1"/>
    </source>
</evidence>
<dbReference type="OrthoDB" id="40334at2759"/>
<dbReference type="PANTHER" id="PTHR28630:SF29">
    <property type="entry name" value="PROSTAMIDE_PROSTAGLANDIN F SYNTHASE"/>
    <property type="match status" value="1"/>
</dbReference>
<evidence type="ECO:0000256" key="2">
    <source>
        <dbReference type="ARBA" id="ARBA00022490"/>
    </source>
</evidence>
<comment type="subcellular location">
    <subcellularLocation>
        <location evidence="1">Cytoplasm</location>
    </subcellularLocation>
</comment>
<dbReference type="GO" id="GO:0001516">
    <property type="term" value="P:prostaglandin biosynthetic process"/>
    <property type="evidence" value="ECO:0007669"/>
    <property type="project" value="TreeGrafter"/>
</dbReference>
<reference evidence="4" key="1">
    <citation type="submission" date="2021-06" db="EMBL/GenBank/DDBJ databases">
        <authorList>
            <person name="Hodson N. C."/>
            <person name="Mongue J. A."/>
            <person name="Jaron S. K."/>
        </authorList>
    </citation>
    <scope>NUCLEOTIDE SEQUENCE</scope>
</reference>
<dbReference type="PANTHER" id="PTHR28630">
    <property type="match status" value="1"/>
</dbReference>
<evidence type="ECO:0000313" key="5">
    <source>
        <dbReference type="Proteomes" id="UP000708208"/>
    </source>
</evidence>
<dbReference type="EMBL" id="CAJVCH010570261">
    <property type="protein sequence ID" value="CAG7834496.1"/>
    <property type="molecule type" value="Genomic_DNA"/>
</dbReference>
<dbReference type="GO" id="GO:0047017">
    <property type="term" value="F:prostaglandin F synthase activity"/>
    <property type="evidence" value="ECO:0007669"/>
    <property type="project" value="TreeGrafter"/>
</dbReference>
<keyword evidence="3" id="KW-0560">Oxidoreductase</keyword>
<keyword evidence="2" id="KW-0963">Cytoplasm</keyword>
<proteinExistence type="predicted"/>
<dbReference type="GO" id="GO:0005737">
    <property type="term" value="C:cytoplasm"/>
    <property type="evidence" value="ECO:0007669"/>
    <property type="project" value="UniProtKB-SubCell"/>
</dbReference>
<comment type="caution">
    <text evidence="4">The sequence shown here is derived from an EMBL/GenBank/DDBJ whole genome shotgun (WGS) entry which is preliminary data.</text>
</comment>
<protein>
    <submittedName>
        <fullName evidence="4">Uncharacterized protein</fullName>
    </submittedName>
</protein>
<sequence length="198" mass="22043">MASENSELLRAVEGKTVTKIPDLEEVQMSSLWEDQTVVINYFRSKIAPLLRAHNIRLIGIGLEEIGYQEFLEKKYFDGDIFLDTNHEQYKALGYKTYNICNICCAVCCSADVKRVSAEGKKNNIKNNWKGNGLQMGGTLIVEKGGKRVILSYKMKGLADHLDNSKILQALNIDENAPISDIKSAIITQPENVSVSGDT</sequence>